<proteinExistence type="predicted"/>
<keyword evidence="3" id="KW-1185">Reference proteome</keyword>
<dbReference type="KEGG" id="cai:Caci_8244"/>
<organism evidence="2 3">
    <name type="scientific">Catenulispora acidiphila (strain DSM 44928 / JCM 14897 / NBRC 102108 / NRRL B-24433 / ID139908)</name>
    <dbReference type="NCBI Taxonomy" id="479433"/>
    <lineage>
        <taxon>Bacteria</taxon>
        <taxon>Bacillati</taxon>
        <taxon>Actinomycetota</taxon>
        <taxon>Actinomycetes</taxon>
        <taxon>Catenulisporales</taxon>
        <taxon>Catenulisporaceae</taxon>
        <taxon>Catenulispora</taxon>
    </lineage>
</organism>
<dbReference type="STRING" id="479433.Caci_8244"/>
<dbReference type="HOGENOM" id="CLU_210415_1_2_11"/>
<protein>
    <submittedName>
        <fullName evidence="2">Uncharacterized protein</fullName>
    </submittedName>
</protein>
<dbReference type="Proteomes" id="UP000000851">
    <property type="component" value="Chromosome"/>
</dbReference>
<feature type="transmembrane region" description="Helical" evidence="1">
    <location>
        <begin position="6"/>
        <end position="30"/>
    </location>
</feature>
<evidence type="ECO:0000313" key="3">
    <source>
        <dbReference type="Proteomes" id="UP000000851"/>
    </source>
</evidence>
<keyword evidence="1" id="KW-0472">Membrane</keyword>
<reference evidence="2 3" key="1">
    <citation type="journal article" date="2009" name="Stand. Genomic Sci.">
        <title>Complete genome sequence of Catenulispora acidiphila type strain (ID 139908).</title>
        <authorList>
            <person name="Copeland A."/>
            <person name="Lapidus A."/>
            <person name="Glavina Del Rio T."/>
            <person name="Nolan M."/>
            <person name="Lucas S."/>
            <person name="Chen F."/>
            <person name="Tice H."/>
            <person name="Cheng J.F."/>
            <person name="Bruce D."/>
            <person name="Goodwin L."/>
            <person name="Pitluck S."/>
            <person name="Mikhailova N."/>
            <person name="Pati A."/>
            <person name="Ivanova N."/>
            <person name="Mavromatis K."/>
            <person name="Chen A."/>
            <person name="Palaniappan K."/>
            <person name="Chain P."/>
            <person name="Land M."/>
            <person name="Hauser L."/>
            <person name="Chang Y.J."/>
            <person name="Jeffries C.D."/>
            <person name="Chertkov O."/>
            <person name="Brettin T."/>
            <person name="Detter J.C."/>
            <person name="Han C."/>
            <person name="Ali Z."/>
            <person name="Tindall B.J."/>
            <person name="Goker M."/>
            <person name="Bristow J."/>
            <person name="Eisen J.A."/>
            <person name="Markowitz V."/>
            <person name="Hugenholtz P."/>
            <person name="Kyrpides N.C."/>
            <person name="Klenk H.P."/>
        </authorList>
    </citation>
    <scope>NUCLEOTIDE SEQUENCE [LARGE SCALE GENOMIC DNA]</scope>
    <source>
        <strain evidence="3">DSM 44928 / JCM 14897 / NBRC 102108 / NRRL B-24433 / ID139908</strain>
    </source>
</reference>
<sequence length="34" mass="3841">MSVQTLFDILLVLVALAVVWFASFTVLRLFKGQN</sequence>
<gene>
    <name evidence="2" type="ordered locus">Caci_8244</name>
</gene>
<dbReference type="EMBL" id="CP001700">
    <property type="protein sequence ID" value="ACU77067.1"/>
    <property type="molecule type" value="Genomic_DNA"/>
</dbReference>
<evidence type="ECO:0000313" key="2">
    <source>
        <dbReference type="EMBL" id="ACU77067.1"/>
    </source>
</evidence>
<dbReference type="AlphaFoldDB" id="C7QKG8"/>
<dbReference type="InParanoid" id="C7QKG8"/>
<keyword evidence="1" id="KW-0812">Transmembrane</keyword>
<name>C7QKG8_CATAD</name>
<accession>C7QKG8</accession>
<evidence type="ECO:0000256" key="1">
    <source>
        <dbReference type="SAM" id="Phobius"/>
    </source>
</evidence>
<keyword evidence="1" id="KW-1133">Transmembrane helix</keyword>